<name>A0A7C9FR99_9BACT</name>
<dbReference type="Gene3D" id="1.10.10.10">
    <property type="entry name" value="Winged helix-like DNA-binding domain superfamily/Winged helix DNA-binding domain"/>
    <property type="match status" value="1"/>
</dbReference>
<comment type="caution">
    <text evidence="1">The sequence shown here is derived from an EMBL/GenBank/DDBJ whole genome shotgun (WGS) entry which is preliminary data.</text>
</comment>
<dbReference type="InterPro" id="IPR009057">
    <property type="entry name" value="Homeodomain-like_sf"/>
</dbReference>
<proteinExistence type="predicted"/>
<gene>
    <name evidence="1" type="ORF">GBK04_07020</name>
</gene>
<organism evidence="1 2">
    <name type="scientific">Salmonirosea aquatica</name>
    <dbReference type="NCBI Taxonomy" id="2654236"/>
    <lineage>
        <taxon>Bacteria</taxon>
        <taxon>Pseudomonadati</taxon>
        <taxon>Bacteroidota</taxon>
        <taxon>Cytophagia</taxon>
        <taxon>Cytophagales</taxon>
        <taxon>Spirosomataceae</taxon>
        <taxon>Salmonirosea</taxon>
    </lineage>
</organism>
<dbReference type="PANTHER" id="PTHR34849:SF3">
    <property type="entry name" value="SSR2962 PROTEIN"/>
    <property type="match status" value="1"/>
</dbReference>
<dbReference type="SUPFAM" id="SSF46689">
    <property type="entry name" value="Homeodomain-like"/>
    <property type="match status" value="1"/>
</dbReference>
<dbReference type="EMBL" id="WHLY01000002">
    <property type="protein sequence ID" value="MPR33112.1"/>
    <property type="molecule type" value="Genomic_DNA"/>
</dbReference>
<dbReference type="PANTHER" id="PTHR34849">
    <property type="entry name" value="SSL5025 PROTEIN"/>
    <property type="match status" value="1"/>
</dbReference>
<dbReference type="Proteomes" id="UP000479293">
    <property type="component" value="Unassembled WGS sequence"/>
</dbReference>
<dbReference type="InterPro" id="IPR007367">
    <property type="entry name" value="DUF433"/>
</dbReference>
<evidence type="ECO:0000313" key="1">
    <source>
        <dbReference type="EMBL" id="MPR33112.1"/>
    </source>
</evidence>
<evidence type="ECO:0000313" key="2">
    <source>
        <dbReference type="Proteomes" id="UP000479293"/>
    </source>
</evidence>
<sequence>MNWQEYIHSDPKIVGGKPVIKGTRLSVEFILERLADGWTEQMLLESYPRLTSESLRAVYAYLLEMAKDGLLYHSPASFRQAS</sequence>
<accession>A0A7C9FR99</accession>
<dbReference type="RefSeq" id="WP_152758112.1">
    <property type="nucleotide sequence ID" value="NZ_WHLY01000002.1"/>
</dbReference>
<keyword evidence="2" id="KW-1185">Reference proteome</keyword>
<reference evidence="1 2" key="1">
    <citation type="submission" date="2019-10" db="EMBL/GenBank/DDBJ databases">
        <title>Draft Genome Sequence of Cytophagaceae sp. SJW1-29.</title>
        <authorList>
            <person name="Choi A."/>
        </authorList>
    </citation>
    <scope>NUCLEOTIDE SEQUENCE [LARGE SCALE GENOMIC DNA]</scope>
    <source>
        <strain evidence="1 2">SJW1-29</strain>
    </source>
</reference>
<protein>
    <submittedName>
        <fullName evidence="1">DUF433 domain-containing protein</fullName>
    </submittedName>
</protein>
<dbReference type="InterPro" id="IPR036388">
    <property type="entry name" value="WH-like_DNA-bd_sf"/>
</dbReference>
<dbReference type="Pfam" id="PF04255">
    <property type="entry name" value="DUF433"/>
    <property type="match status" value="1"/>
</dbReference>
<dbReference type="AlphaFoldDB" id="A0A7C9FR99"/>